<dbReference type="PANTHER" id="PTHR11228:SF34">
    <property type="entry name" value="TUNGSTEN-CONTAINING ALDEHYDE FERREDOXIN OXIDOREDUCTASE COFACTOR MODIFYING PROTEIN"/>
    <property type="match status" value="1"/>
</dbReference>
<protein>
    <recommendedName>
        <fullName evidence="5">Radical SAM core domain-containing protein</fullName>
    </recommendedName>
</protein>
<dbReference type="GO" id="GO:0051536">
    <property type="term" value="F:iron-sulfur cluster binding"/>
    <property type="evidence" value="ECO:0007669"/>
    <property type="project" value="UniProtKB-KW"/>
</dbReference>
<comment type="caution">
    <text evidence="6">The sequence shown here is derived from an EMBL/GenBank/DDBJ whole genome shotgun (WGS) entry which is preliminary data.</text>
</comment>
<sequence length="305" mass="34761">MNKIKKTVLIIGYQCNNNCRFCIDAGKRNLVSKTTVEIKQEMKEAKKRGTTYLELIGGETTIRPDAVELISFARDLGFKTINMATNGRILSYPKYAKQIVEAGLTDIIFSIHGYNAQTHDYLTRAKGSFEQLKKGLANLGKLGFKNIGSNTTIVKGNYKHLKRIGEFIYDQGIRNSEFIFVDPSCGGAYKNFDEHVPRISEAAPYVKKCLEIGKKNGIPHWHIRYVPLCYFTDYLNQVSELDEVATFQTEHLAPDFSNFNVESSRREIGRAKTDRCRGCKLFSQCEGVWKEYLKHYGDKELIPIK</sequence>
<feature type="domain" description="Radical SAM core" evidence="5">
    <location>
        <begin position="1"/>
        <end position="219"/>
    </location>
</feature>
<reference evidence="7" key="1">
    <citation type="submission" date="2017-09" db="EMBL/GenBank/DDBJ databases">
        <title>Depth-based differentiation of microbial function through sediment-hosted aquifers and enrichment of novel symbionts in the deep terrestrial subsurface.</title>
        <authorList>
            <person name="Probst A.J."/>
            <person name="Ladd B."/>
            <person name="Jarett J.K."/>
            <person name="Geller-Mcgrath D.E."/>
            <person name="Sieber C.M.K."/>
            <person name="Emerson J.B."/>
            <person name="Anantharaman K."/>
            <person name="Thomas B.C."/>
            <person name="Malmstrom R."/>
            <person name="Stieglmeier M."/>
            <person name="Klingl A."/>
            <person name="Woyke T."/>
            <person name="Ryan C.M."/>
            <person name="Banfield J.F."/>
        </authorList>
    </citation>
    <scope>NUCLEOTIDE SEQUENCE [LARGE SCALE GENOMIC DNA]</scope>
</reference>
<evidence type="ECO:0000256" key="2">
    <source>
        <dbReference type="ARBA" id="ARBA00022723"/>
    </source>
</evidence>
<dbReference type="PANTHER" id="PTHR11228">
    <property type="entry name" value="RADICAL SAM DOMAIN PROTEIN"/>
    <property type="match status" value="1"/>
</dbReference>
<evidence type="ECO:0000313" key="6">
    <source>
        <dbReference type="EMBL" id="PIZ69528.1"/>
    </source>
</evidence>
<dbReference type="GO" id="GO:0046872">
    <property type="term" value="F:metal ion binding"/>
    <property type="evidence" value="ECO:0007669"/>
    <property type="project" value="UniProtKB-KW"/>
</dbReference>
<dbReference type="CDD" id="cd01335">
    <property type="entry name" value="Radical_SAM"/>
    <property type="match status" value="1"/>
</dbReference>
<dbReference type="InterPro" id="IPR058240">
    <property type="entry name" value="rSAM_sf"/>
</dbReference>
<dbReference type="PROSITE" id="PS51918">
    <property type="entry name" value="RADICAL_SAM"/>
    <property type="match status" value="1"/>
</dbReference>
<proteinExistence type="predicted"/>
<evidence type="ECO:0000259" key="5">
    <source>
        <dbReference type="PROSITE" id="PS51918"/>
    </source>
</evidence>
<dbReference type="Pfam" id="PF04055">
    <property type="entry name" value="Radical_SAM"/>
    <property type="match status" value="1"/>
</dbReference>
<name>A0A2M7UEB5_9BACT</name>
<dbReference type="GO" id="GO:0003824">
    <property type="term" value="F:catalytic activity"/>
    <property type="evidence" value="ECO:0007669"/>
    <property type="project" value="InterPro"/>
</dbReference>
<keyword evidence="4" id="KW-0411">Iron-sulfur</keyword>
<evidence type="ECO:0000256" key="3">
    <source>
        <dbReference type="ARBA" id="ARBA00023004"/>
    </source>
</evidence>
<dbReference type="InterPro" id="IPR050377">
    <property type="entry name" value="Radical_SAM_PqqE_MftC-like"/>
</dbReference>
<evidence type="ECO:0000256" key="1">
    <source>
        <dbReference type="ARBA" id="ARBA00022691"/>
    </source>
</evidence>
<dbReference type="InterPro" id="IPR013785">
    <property type="entry name" value="Aldolase_TIM"/>
</dbReference>
<keyword evidence="3" id="KW-0408">Iron</keyword>
<evidence type="ECO:0000256" key="4">
    <source>
        <dbReference type="ARBA" id="ARBA00023014"/>
    </source>
</evidence>
<dbReference type="AlphaFoldDB" id="A0A2M7UEB5"/>
<dbReference type="InterPro" id="IPR007197">
    <property type="entry name" value="rSAM"/>
</dbReference>
<dbReference type="SUPFAM" id="SSF102114">
    <property type="entry name" value="Radical SAM enzymes"/>
    <property type="match status" value="1"/>
</dbReference>
<dbReference type="SFLD" id="SFLDG01067">
    <property type="entry name" value="SPASM/twitch_domain_containing"/>
    <property type="match status" value="1"/>
</dbReference>
<accession>A0A2M7UEB5</accession>
<dbReference type="SFLD" id="SFLDS00029">
    <property type="entry name" value="Radical_SAM"/>
    <property type="match status" value="1"/>
</dbReference>
<gene>
    <name evidence="6" type="ORF">COY10_01335</name>
</gene>
<dbReference type="EMBL" id="PFOH01000033">
    <property type="protein sequence ID" value="PIZ69528.1"/>
    <property type="molecule type" value="Genomic_DNA"/>
</dbReference>
<dbReference type="Proteomes" id="UP000231688">
    <property type="component" value="Unassembled WGS sequence"/>
</dbReference>
<organism evidence="6 7">
    <name type="scientific">Candidatus Portnoybacteria bacterium CG_4_10_14_0_2_um_filter_43_36</name>
    <dbReference type="NCBI Taxonomy" id="1974798"/>
    <lineage>
        <taxon>Bacteria</taxon>
        <taxon>Candidatus Portnoyibacteriota</taxon>
    </lineage>
</organism>
<keyword evidence="1" id="KW-0949">S-adenosyl-L-methionine</keyword>
<dbReference type="Gene3D" id="3.20.20.70">
    <property type="entry name" value="Aldolase class I"/>
    <property type="match status" value="1"/>
</dbReference>
<evidence type="ECO:0000313" key="7">
    <source>
        <dbReference type="Proteomes" id="UP000231688"/>
    </source>
</evidence>
<keyword evidence="2" id="KW-0479">Metal-binding</keyword>